<feature type="transmembrane region" description="Helical" evidence="1">
    <location>
        <begin position="111"/>
        <end position="137"/>
    </location>
</feature>
<keyword evidence="1" id="KW-1133">Transmembrane helix</keyword>
<organism evidence="3">
    <name type="scientific">candidate division WS2 bacterium ADurb.Bin280</name>
    <dbReference type="NCBI Taxonomy" id="1852829"/>
    <lineage>
        <taxon>Bacteria</taxon>
        <taxon>candidate division WS2</taxon>
    </lineage>
</organism>
<protein>
    <recommendedName>
        <fullName evidence="2">DUF4395 domain-containing protein</fullName>
    </recommendedName>
</protein>
<dbReference type="Pfam" id="PF14340">
    <property type="entry name" value="DUF4395"/>
    <property type="match status" value="1"/>
</dbReference>
<comment type="caution">
    <text evidence="3">The sequence shown here is derived from an EMBL/GenBank/DDBJ whole genome shotgun (WGS) entry which is preliminary data.</text>
</comment>
<keyword evidence="1" id="KW-0472">Membrane</keyword>
<proteinExistence type="predicted"/>
<sequence length="147" mass="16797">MEIDCLYCQEGKVDENVARLNAAMVVIMSILFIFTTSLNYALVILVFDFFVKVFAHPRYAPTSYFSRYILHSFKIKPKPIFAPPKLFAAKVGLVFSLSTFILYLVGFEMASYIVCSLLAIFAFLEASIKFCMGCWLYSYLNKIRSSN</sequence>
<feature type="transmembrane region" description="Helical" evidence="1">
    <location>
        <begin position="22"/>
        <end position="51"/>
    </location>
</feature>
<feature type="domain" description="DUF4395" evidence="2">
    <location>
        <begin position="13"/>
        <end position="141"/>
    </location>
</feature>
<dbReference type="InterPro" id="IPR025508">
    <property type="entry name" value="DUF4395"/>
</dbReference>
<gene>
    <name evidence="3" type="ORF">BWY43_00749</name>
</gene>
<name>A0A1V5SBQ6_9BACT</name>
<dbReference type="EMBL" id="MWBO01000055">
    <property type="protein sequence ID" value="OQA51946.1"/>
    <property type="molecule type" value="Genomic_DNA"/>
</dbReference>
<reference evidence="3" key="1">
    <citation type="submission" date="2017-02" db="EMBL/GenBank/DDBJ databases">
        <title>Delving into the versatile metabolic prowess of the omnipresent phylum Bacteroidetes.</title>
        <authorList>
            <person name="Nobu M.K."/>
            <person name="Mei R."/>
            <person name="Narihiro T."/>
            <person name="Kuroda K."/>
            <person name="Liu W.-T."/>
        </authorList>
    </citation>
    <scope>NUCLEOTIDE SEQUENCE</scope>
    <source>
        <strain evidence="3">ADurb.Bin280</strain>
    </source>
</reference>
<keyword evidence="1" id="KW-0812">Transmembrane</keyword>
<accession>A0A1V5SBQ6</accession>
<evidence type="ECO:0000256" key="1">
    <source>
        <dbReference type="SAM" id="Phobius"/>
    </source>
</evidence>
<evidence type="ECO:0000313" key="3">
    <source>
        <dbReference type="EMBL" id="OQA51946.1"/>
    </source>
</evidence>
<feature type="transmembrane region" description="Helical" evidence="1">
    <location>
        <begin position="86"/>
        <end position="105"/>
    </location>
</feature>
<evidence type="ECO:0000259" key="2">
    <source>
        <dbReference type="Pfam" id="PF14340"/>
    </source>
</evidence>
<dbReference type="AlphaFoldDB" id="A0A1V5SBQ6"/>
<dbReference type="Proteomes" id="UP000485367">
    <property type="component" value="Unassembled WGS sequence"/>
</dbReference>